<name>A0A2S8BBR0_9MYCO</name>
<reference evidence="1 2" key="1">
    <citation type="journal article" date="2017" name="Int. J. Syst. Evol. Microbiol.">
        <title>Mycobacterium talmoniae sp. nov., a slowly growing mycobacterium isolated from human respiratory samples.</title>
        <authorList>
            <person name="Davidson R.M."/>
            <person name="DeGroote M.A."/>
            <person name="Marola J.L."/>
            <person name="Buss S."/>
            <person name="Jones V."/>
            <person name="McNeil M.R."/>
            <person name="Freifeld A.G."/>
            <person name="Elaine Epperson L."/>
            <person name="Hasan N.A."/>
            <person name="Jackson M."/>
            <person name="Iwen P.C."/>
            <person name="Salfinger M."/>
            <person name="Strong M."/>
        </authorList>
    </citation>
    <scope>NUCLEOTIDE SEQUENCE [LARGE SCALE GENOMIC DNA]</scope>
    <source>
        <strain evidence="1 2">ATCC BAA-2683</strain>
    </source>
</reference>
<sequence length="43" mass="4295">MPSVRRIALAVPLVARMASVKISENSSCGPAVARAVGSGRASA</sequence>
<comment type="caution">
    <text evidence="1">The sequence shown here is derived from an EMBL/GenBank/DDBJ whole genome shotgun (WGS) entry which is preliminary data.</text>
</comment>
<evidence type="ECO:0000313" key="1">
    <source>
        <dbReference type="EMBL" id="PQM44088.1"/>
    </source>
</evidence>
<dbReference type="EMBL" id="PPEA01000988">
    <property type="protein sequence ID" value="PQM44088.1"/>
    <property type="molecule type" value="Genomic_DNA"/>
</dbReference>
<evidence type="ECO:0000313" key="2">
    <source>
        <dbReference type="Proteomes" id="UP000238296"/>
    </source>
</evidence>
<accession>A0A2S8BBR0</accession>
<gene>
    <name evidence="1" type="ORF">C1Y40_05752</name>
</gene>
<protein>
    <submittedName>
        <fullName evidence="1">Uncharacterized protein</fullName>
    </submittedName>
</protein>
<dbReference type="Proteomes" id="UP000238296">
    <property type="component" value="Unassembled WGS sequence"/>
</dbReference>
<proteinExistence type="predicted"/>
<organism evidence="1 2">
    <name type="scientific">Mycobacterium talmoniae</name>
    <dbReference type="NCBI Taxonomy" id="1858794"/>
    <lineage>
        <taxon>Bacteria</taxon>
        <taxon>Bacillati</taxon>
        <taxon>Actinomycetota</taxon>
        <taxon>Actinomycetes</taxon>
        <taxon>Mycobacteriales</taxon>
        <taxon>Mycobacteriaceae</taxon>
        <taxon>Mycobacterium</taxon>
    </lineage>
</organism>
<dbReference type="AlphaFoldDB" id="A0A2S8BBR0"/>